<accession>A0A4Z1NNF2</accession>
<gene>
    <name evidence="1" type="ORF">E6O75_ATG09889</name>
</gene>
<sequence length="88" mass="9008">MISKWSVTQAETRNGYLLPWDSEMASVNGLSATADADGVVAADAEGVIAADADGVIAADADGVIDHVGVESEELNIPSAVSSAPQWLH</sequence>
<keyword evidence="2" id="KW-1185">Reference proteome</keyword>
<evidence type="ECO:0000313" key="2">
    <source>
        <dbReference type="Proteomes" id="UP000298493"/>
    </source>
</evidence>
<protein>
    <submittedName>
        <fullName evidence="1">Uncharacterized protein</fullName>
    </submittedName>
</protein>
<proteinExistence type="predicted"/>
<name>A0A4Z1NNF2_9PEZI</name>
<dbReference type="Proteomes" id="UP000298493">
    <property type="component" value="Unassembled WGS sequence"/>
</dbReference>
<evidence type="ECO:0000313" key="1">
    <source>
        <dbReference type="EMBL" id="TID17123.1"/>
    </source>
</evidence>
<reference evidence="1 2" key="1">
    <citation type="submission" date="2019-04" db="EMBL/GenBank/DDBJ databases">
        <title>High contiguity whole genome sequence and gene annotation resource for two Venturia nashicola isolates.</title>
        <authorList>
            <person name="Prokchorchik M."/>
            <person name="Won K."/>
            <person name="Lee Y."/>
            <person name="Choi E.D."/>
            <person name="Segonzac C."/>
            <person name="Sohn K.H."/>
        </authorList>
    </citation>
    <scope>NUCLEOTIDE SEQUENCE [LARGE SCALE GENOMIC DNA]</scope>
    <source>
        <strain evidence="1 2">PRI2</strain>
    </source>
</reference>
<organism evidence="1 2">
    <name type="scientific">Venturia nashicola</name>
    <dbReference type="NCBI Taxonomy" id="86259"/>
    <lineage>
        <taxon>Eukaryota</taxon>
        <taxon>Fungi</taxon>
        <taxon>Dikarya</taxon>
        <taxon>Ascomycota</taxon>
        <taxon>Pezizomycotina</taxon>
        <taxon>Dothideomycetes</taxon>
        <taxon>Pleosporomycetidae</taxon>
        <taxon>Venturiales</taxon>
        <taxon>Venturiaceae</taxon>
        <taxon>Venturia</taxon>
    </lineage>
</organism>
<comment type="caution">
    <text evidence="1">The sequence shown here is derived from an EMBL/GenBank/DDBJ whole genome shotgun (WGS) entry which is preliminary data.</text>
</comment>
<dbReference type="AlphaFoldDB" id="A0A4Z1NNF2"/>
<dbReference type="EMBL" id="SNSC02000017">
    <property type="protein sequence ID" value="TID17123.1"/>
    <property type="molecule type" value="Genomic_DNA"/>
</dbReference>